<name>A0A7E4VK71_PANRE</name>
<sequence>MPYPIPKLAYGLRCRLHDLATPVERYNIQIAAGNPLICPPAQTIQNITDLVYFIYKDNAAEVLPNFNIEKNSPVYAIKNVCLTGFNSHNITTALFDHFICQEIVNAEECHLSKTFFEMLSRLVIASSIKQIMLFKTSNDGYVLQMSDLLTVFPNLTEVRLERVPVADTWMTEISQYGQHGYTRIQLGLTLEQITALSTVDLIAFLQAQKKGFQLTLDLPAVRKFSPIEPKSLLPGLDQFPNYELEQDYDIAVIINNKKIQSHKQDTVLELRVSDAFNSHVWFF</sequence>
<reference evidence="2" key="2">
    <citation type="submission" date="2020-10" db="UniProtKB">
        <authorList>
            <consortium name="WormBaseParasite"/>
        </authorList>
    </citation>
    <scope>IDENTIFICATION</scope>
</reference>
<dbReference type="Proteomes" id="UP000492821">
    <property type="component" value="Unassembled WGS sequence"/>
</dbReference>
<dbReference type="WBParaSite" id="Pan_g21947.t1">
    <property type="protein sequence ID" value="Pan_g21947.t1"/>
    <property type="gene ID" value="Pan_g21947"/>
</dbReference>
<accession>A0A7E4VK71</accession>
<dbReference type="AlphaFoldDB" id="A0A7E4VK71"/>
<proteinExistence type="predicted"/>
<reference evidence="1" key="1">
    <citation type="journal article" date="2013" name="Genetics">
        <title>The draft genome and transcriptome of Panagrellus redivivus are shaped by the harsh demands of a free-living lifestyle.</title>
        <authorList>
            <person name="Srinivasan J."/>
            <person name="Dillman A.R."/>
            <person name="Macchietto M.G."/>
            <person name="Heikkinen L."/>
            <person name="Lakso M."/>
            <person name="Fracchia K.M."/>
            <person name="Antoshechkin I."/>
            <person name="Mortazavi A."/>
            <person name="Wong G."/>
            <person name="Sternberg P.W."/>
        </authorList>
    </citation>
    <scope>NUCLEOTIDE SEQUENCE [LARGE SCALE GENOMIC DNA]</scope>
    <source>
        <strain evidence="1">MT8872</strain>
    </source>
</reference>
<evidence type="ECO:0000313" key="2">
    <source>
        <dbReference type="WBParaSite" id="Pan_g21947.t1"/>
    </source>
</evidence>
<keyword evidence="1" id="KW-1185">Reference proteome</keyword>
<organism evidence="1 2">
    <name type="scientific">Panagrellus redivivus</name>
    <name type="common">Microworm</name>
    <dbReference type="NCBI Taxonomy" id="6233"/>
    <lineage>
        <taxon>Eukaryota</taxon>
        <taxon>Metazoa</taxon>
        <taxon>Ecdysozoa</taxon>
        <taxon>Nematoda</taxon>
        <taxon>Chromadorea</taxon>
        <taxon>Rhabditida</taxon>
        <taxon>Tylenchina</taxon>
        <taxon>Panagrolaimomorpha</taxon>
        <taxon>Panagrolaimoidea</taxon>
        <taxon>Panagrolaimidae</taxon>
        <taxon>Panagrellus</taxon>
    </lineage>
</organism>
<protein>
    <submittedName>
        <fullName evidence="2">FTH domain-containing protein</fullName>
    </submittedName>
</protein>
<evidence type="ECO:0000313" key="1">
    <source>
        <dbReference type="Proteomes" id="UP000492821"/>
    </source>
</evidence>